<keyword evidence="2" id="KW-1185">Reference proteome</keyword>
<evidence type="ECO:0000313" key="2">
    <source>
        <dbReference type="Proteomes" id="UP000664132"/>
    </source>
</evidence>
<dbReference type="EMBL" id="JAFJYH010000338">
    <property type="protein sequence ID" value="KAG4413015.1"/>
    <property type="molecule type" value="Genomic_DNA"/>
</dbReference>
<dbReference type="Proteomes" id="UP000664132">
    <property type="component" value="Unassembled WGS sequence"/>
</dbReference>
<accession>A0A8H7T5T3</accession>
<comment type="caution">
    <text evidence="1">The sequence shown here is derived from an EMBL/GenBank/DDBJ whole genome shotgun (WGS) entry which is preliminary data.</text>
</comment>
<dbReference type="AlphaFoldDB" id="A0A8H7T5T3"/>
<organism evidence="1 2">
    <name type="scientific">Cadophora malorum</name>
    <dbReference type="NCBI Taxonomy" id="108018"/>
    <lineage>
        <taxon>Eukaryota</taxon>
        <taxon>Fungi</taxon>
        <taxon>Dikarya</taxon>
        <taxon>Ascomycota</taxon>
        <taxon>Pezizomycotina</taxon>
        <taxon>Leotiomycetes</taxon>
        <taxon>Helotiales</taxon>
        <taxon>Ploettnerulaceae</taxon>
        <taxon>Cadophora</taxon>
    </lineage>
</organism>
<protein>
    <submittedName>
        <fullName evidence="1">Uncharacterized protein</fullName>
    </submittedName>
</protein>
<reference evidence="1" key="1">
    <citation type="submission" date="2021-02" db="EMBL/GenBank/DDBJ databases">
        <title>Genome sequence Cadophora malorum strain M34.</title>
        <authorList>
            <person name="Stefanovic E."/>
            <person name="Vu D."/>
            <person name="Scully C."/>
            <person name="Dijksterhuis J."/>
            <person name="Roader J."/>
            <person name="Houbraken J."/>
        </authorList>
    </citation>
    <scope>NUCLEOTIDE SEQUENCE</scope>
    <source>
        <strain evidence="1">M34</strain>
    </source>
</reference>
<dbReference type="Gene3D" id="3.40.50.1110">
    <property type="entry name" value="SGNH hydrolase"/>
    <property type="match status" value="1"/>
</dbReference>
<name>A0A8H7T5T3_9HELO</name>
<evidence type="ECO:0000313" key="1">
    <source>
        <dbReference type="EMBL" id="KAG4413015.1"/>
    </source>
</evidence>
<proteinExistence type="predicted"/>
<gene>
    <name evidence="1" type="ORF">IFR04_013852</name>
</gene>
<sequence>MATIRDSYSAGIGAGDKLGSANEFLNPDNNYACSCYNYAYPLIVNKDKRLGDNMNRKFQFKLCSGAMIDDVLRR</sequence>
<dbReference type="OrthoDB" id="21678at2759"/>
<dbReference type="InterPro" id="IPR036514">
    <property type="entry name" value="SGNH_hydro_sf"/>
</dbReference>
<dbReference type="SUPFAM" id="SSF52266">
    <property type="entry name" value="SGNH hydrolase"/>
    <property type="match status" value="1"/>
</dbReference>